<dbReference type="VEuPathDB" id="FungiDB:BDV34DRAFT_186094"/>
<proteinExistence type="predicted"/>
<protein>
    <submittedName>
        <fullName evidence="2">Uncharacterized protein</fullName>
    </submittedName>
</protein>
<dbReference type="AlphaFoldDB" id="A0A5N6DZC6"/>
<reference evidence="2 3" key="1">
    <citation type="submission" date="2019-04" db="EMBL/GenBank/DDBJ databases">
        <title>Fungal friends and foes A comparative genomics study of 23 Aspergillus species from section Flavi.</title>
        <authorList>
            <consortium name="DOE Joint Genome Institute"/>
            <person name="Kjaerbolling I."/>
            <person name="Vesth T.C."/>
            <person name="Frisvad J.C."/>
            <person name="Nybo J.L."/>
            <person name="Theobald S."/>
            <person name="Kildgaard S."/>
            <person name="Petersen T.I."/>
            <person name="Kuo A."/>
            <person name="Sato A."/>
            <person name="Lyhne E.K."/>
            <person name="Kogle M.E."/>
            <person name="Wiebenga A."/>
            <person name="Kun R.S."/>
            <person name="Lubbers R.J."/>
            <person name="Makela M.R."/>
            <person name="Barry K."/>
            <person name="Chovatia M."/>
            <person name="Clum A."/>
            <person name="Daum C."/>
            <person name="Haridas S."/>
            <person name="He G."/>
            <person name="LaButti K."/>
            <person name="Lipzen A."/>
            <person name="Mondo S."/>
            <person name="Pangilinan J."/>
            <person name="Riley R."/>
            <person name="Salamov A."/>
            <person name="Simmons B.A."/>
            <person name="Magnuson J.K."/>
            <person name="Henrissat B."/>
            <person name="Mortensen U.H."/>
            <person name="Larsen T.O."/>
            <person name="De vries R.P."/>
            <person name="Grigoriev I.V."/>
            <person name="Machida M."/>
            <person name="Baker S.E."/>
            <person name="Andersen M.R."/>
        </authorList>
    </citation>
    <scope>NUCLEOTIDE SEQUENCE [LARGE SCALE GENOMIC DNA]</scope>
    <source>
        <strain evidence="2 3">CBS 117618</strain>
    </source>
</reference>
<organism evidence="2 3">
    <name type="scientific">Aspergillus parasiticus</name>
    <dbReference type="NCBI Taxonomy" id="5067"/>
    <lineage>
        <taxon>Eukaryota</taxon>
        <taxon>Fungi</taxon>
        <taxon>Dikarya</taxon>
        <taxon>Ascomycota</taxon>
        <taxon>Pezizomycotina</taxon>
        <taxon>Eurotiomycetes</taxon>
        <taxon>Eurotiomycetidae</taxon>
        <taxon>Eurotiales</taxon>
        <taxon>Aspergillaceae</taxon>
        <taxon>Aspergillus</taxon>
        <taxon>Aspergillus subgen. Circumdati</taxon>
    </lineage>
</organism>
<feature type="transmembrane region" description="Helical" evidence="1">
    <location>
        <begin position="26"/>
        <end position="48"/>
    </location>
</feature>
<keyword evidence="1" id="KW-0812">Transmembrane</keyword>
<keyword evidence="3" id="KW-1185">Reference proteome</keyword>
<evidence type="ECO:0000313" key="2">
    <source>
        <dbReference type="EMBL" id="KAB8210592.1"/>
    </source>
</evidence>
<dbReference type="Proteomes" id="UP000326532">
    <property type="component" value="Unassembled WGS sequence"/>
</dbReference>
<evidence type="ECO:0000313" key="3">
    <source>
        <dbReference type="Proteomes" id="UP000326532"/>
    </source>
</evidence>
<dbReference type="EMBL" id="ML734941">
    <property type="protein sequence ID" value="KAB8210592.1"/>
    <property type="molecule type" value="Genomic_DNA"/>
</dbReference>
<keyword evidence="1" id="KW-0472">Membrane</keyword>
<sequence length="77" mass="8643">MGPLLSLHSSAFRVFGRNGTSTCKTLGYHFPGVFFSIYLLVFFLFLCLSSKVPSLLTSHRNFCVIFPRSNSLYISSN</sequence>
<name>A0A5N6DZC6_ASPPA</name>
<keyword evidence="1" id="KW-1133">Transmembrane helix</keyword>
<evidence type="ECO:0000256" key="1">
    <source>
        <dbReference type="SAM" id="Phobius"/>
    </source>
</evidence>
<accession>A0A5N6DZC6</accession>
<gene>
    <name evidence="2" type="ORF">BDV34DRAFT_186094</name>
</gene>